<protein>
    <submittedName>
        <fullName evidence="7">Aminodeoxychorismate lyase</fullName>
    </submittedName>
</protein>
<comment type="caution">
    <text evidence="7">The sequence shown here is derived from an EMBL/GenBank/DDBJ whole genome shotgun (WGS) entry which is preliminary data.</text>
</comment>
<keyword evidence="6" id="KW-0961">Cell wall biogenesis/degradation</keyword>
<accession>A0A0G1KGF1</accession>
<dbReference type="Proteomes" id="UP000033915">
    <property type="component" value="Unassembled WGS sequence"/>
</dbReference>
<dbReference type="PANTHER" id="PTHR30518">
    <property type="entry name" value="ENDOLYTIC MUREIN TRANSGLYCOSYLASE"/>
    <property type="match status" value="1"/>
</dbReference>
<dbReference type="AlphaFoldDB" id="A0A0G1KGF1"/>
<evidence type="ECO:0000256" key="4">
    <source>
        <dbReference type="ARBA" id="ARBA00023136"/>
    </source>
</evidence>
<gene>
    <name evidence="7" type="ORF">UW81_C0034G0006</name>
</gene>
<name>A0A0G1KGF1_9BACT</name>
<dbReference type="Pfam" id="PF02618">
    <property type="entry name" value="YceG"/>
    <property type="match status" value="2"/>
</dbReference>
<evidence type="ECO:0000256" key="2">
    <source>
        <dbReference type="ARBA" id="ARBA00022692"/>
    </source>
</evidence>
<dbReference type="EMBL" id="LCJT01000034">
    <property type="protein sequence ID" value="KKT82836.1"/>
    <property type="molecule type" value="Genomic_DNA"/>
</dbReference>
<dbReference type="PANTHER" id="PTHR30518:SF2">
    <property type="entry name" value="ENDOLYTIC MUREIN TRANSGLYCOSYLASE"/>
    <property type="match status" value="1"/>
</dbReference>
<dbReference type="Gene3D" id="3.30.1490.480">
    <property type="entry name" value="Endolytic murein transglycosylase"/>
    <property type="match status" value="1"/>
</dbReference>
<keyword evidence="1" id="KW-1003">Cell membrane</keyword>
<evidence type="ECO:0000256" key="3">
    <source>
        <dbReference type="ARBA" id="ARBA00022989"/>
    </source>
</evidence>
<reference evidence="7 8" key="1">
    <citation type="journal article" date="2015" name="Nature">
        <title>rRNA introns, odd ribosomes, and small enigmatic genomes across a large radiation of phyla.</title>
        <authorList>
            <person name="Brown C.T."/>
            <person name="Hug L.A."/>
            <person name="Thomas B.C."/>
            <person name="Sharon I."/>
            <person name="Castelle C.J."/>
            <person name="Singh A."/>
            <person name="Wilkins M.J."/>
            <person name="Williams K.H."/>
            <person name="Banfield J.F."/>
        </authorList>
    </citation>
    <scope>NUCLEOTIDE SEQUENCE [LARGE SCALE GENOMIC DNA]</scope>
</reference>
<keyword evidence="2" id="KW-0812">Transmembrane</keyword>
<evidence type="ECO:0000256" key="5">
    <source>
        <dbReference type="ARBA" id="ARBA00023239"/>
    </source>
</evidence>
<dbReference type="PATRIC" id="fig|1618658.3.peg.805"/>
<evidence type="ECO:0000256" key="1">
    <source>
        <dbReference type="ARBA" id="ARBA00022475"/>
    </source>
</evidence>
<keyword evidence="5 7" id="KW-0456">Lyase</keyword>
<sequence length="219" mass="24997">MILALFVFYALIKLPGYIKRKTMEKTVANEVAVIVPEGLNVSQIGEILEHAGLFSQNEFAKIAEKEEGYLFPDTYRFYKTSSASQVVARMRENFDKKLTPEILNEIKKQNKTLQDVIIMASLLEEEVQSTEDRKIVAGILWKRLKLDMGLNVDSAPDTYRYKGLPTDPISNPGMDAILTAVYSEPSPYLYYLSGQDGKTHYAKTLEEHSLNKFRYLKKN</sequence>
<proteinExistence type="predicted"/>
<dbReference type="InterPro" id="IPR003770">
    <property type="entry name" value="MLTG-like"/>
</dbReference>
<evidence type="ECO:0000256" key="6">
    <source>
        <dbReference type="ARBA" id="ARBA00023316"/>
    </source>
</evidence>
<organism evidence="7 8">
    <name type="scientific">Candidatus Giovannonibacteria bacterium GW2011_GWC2_44_9</name>
    <dbReference type="NCBI Taxonomy" id="1618658"/>
    <lineage>
        <taxon>Bacteria</taxon>
        <taxon>Candidatus Giovannoniibacteriota</taxon>
    </lineage>
</organism>
<evidence type="ECO:0000313" key="8">
    <source>
        <dbReference type="Proteomes" id="UP000033915"/>
    </source>
</evidence>
<evidence type="ECO:0000313" key="7">
    <source>
        <dbReference type="EMBL" id="KKT82836.1"/>
    </source>
</evidence>
<dbReference type="GO" id="GO:0071555">
    <property type="term" value="P:cell wall organization"/>
    <property type="evidence" value="ECO:0007669"/>
    <property type="project" value="UniProtKB-KW"/>
</dbReference>
<keyword evidence="3" id="KW-1133">Transmembrane helix</keyword>
<dbReference type="GO" id="GO:0016829">
    <property type="term" value="F:lyase activity"/>
    <property type="evidence" value="ECO:0007669"/>
    <property type="project" value="UniProtKB-KW"/>
</dbReference>
<keyword evidence="4" id="KW-0472">Membrane</keyword>